<feature type="region of interest" description="Disordered" evidence="7">
    <location>
        <begin position="797"/>
        <end position="867"/>
    </location>
</feature>
<feature type="region of interest" description="Disordered" evidence="7">
    <location>
        <begin position="1178"/>
        <end position="1263"/>
    </location>
</feature>
<sequence length="1302" mass="145428">MVCVTRSSSKNEEGEAVDAVPPVRTRGRASSGRKTTTRRSRLTHAAEDKSDSSKIPESLEETDSGSPGSTESRSTSVSSNPLPSTPSRRSRKKRTSEAEDDGNPTNTVDLHETSSGLQNAEQDEQKDSEPRSVSASNTPSVTSAKPPSTPSRRRRGSSSSSQTAPLASPARITRAMRRAGISTPKDVVELDIVVEEPPNESQSSEHPVEEREVEKSPIKSPVSREAHMSPTKESITESTGEEMVVPEKETHEIIASPTRKRSPKSDESLVPSLENDQPANDLSSPSTGKSSAKKPCRKDIASPNRQEFENVEEVCSSPKMKSPVKDAVAEEVDASESVIGAKTPNSSPSKASSSKEVPSLEGSLSEEIDVEERLCSPIRNSPVKEVSPVKMKEVSPTKTADKESLDFEMEQFRSPKQKSLSASPGKNSPITNTSPVKATTSSSLDMEVEPSSPTGNVSGIEEKISGEEVVPENLNFEAELVLSRIITHADEATPVKTTKAEDVDLKKDLLRSPTKKSPVTEDSPGDVICVEETDIHEEQCVVSPLKRSPEKVSSPVKNLTDEMLTGSPVRKSPRNADATDGFVSPPAQRKEKSIGSISGKSPVKDIIPTIADECAPEDESVTHMPTTQVGKISPMKPGSEADHDDVIAESSPGHQKSPLGLFEPDTSVPVPGEESVKKPLKKKSEKASKKSAEPEPTIEDEEDQPSCQDGEKYVELESFKKLFKRPKYHKKEFARSISALYTYASKLETRKNDLPTEILSNDVETVWQFIAFRSKQISKEFRKRFGLFDIDLKLHKEAESSEDESEDQDENEDEELNENDEEEEEVDLLNLKDEDLKDLEREMDEMREEENEKEPEQDENTAPRKKYPKSVVDDKFFSLAEMNAFLDEQDRQEGAETDILDTADDSWTGTADYCYEDFFGKKDIAEEPIKGKEKKLKKRTRTKDSDKSAKKSKTFRFAMDEAEPEIEGEANGLMEEEEQTPVLLGDTEEPQQQETKLKRSLKRLKETIKKLEAENLAPRSWEMSGEVTAQQRGENELLETHLQFDHGIKKAPEITEVFTEKLEELIKQRIKDKVFDDVVRKKRIEERSEPYRNQAIEEREMVKTSLAEVYEKEYQKAVGENKANNEVNEEHAAIDKQMRELFRLIDALSNFDYTPPEVKPEVRVVSNMAALRVEEVGMSASTDAQLLAPEEMKKRQKGDLKGDDERNRTDKLRQRRKKKNRQRAMVELFGEEKAMEGLKKKKKKKVDEDTSSSGGEKLKSAAFFSKLQETVRNEIREKTTKKKKISKVKSEQVSVGGSKYML</sequence>
<evidence type="ECO:0000256" key="5">
    <source>
        <dbReference type="ARBA" id="ARBA00023274"/>
    </source>
</evidence>
<feature type="compositionally biased region" description="Low complexity" evidence="7">
    <location>
        <begin position="64"/>
        <end position="79"/>
    </location>
</feature>
<comment type="caution">
    <text evidence="8">The sequence shown here is derived from an EMBL/GenBank/DDBJ whole genome shotgun (WGS) entry which is preliminary data.</text>
</comment>
<organism evidence="8 9">
    <name type="scientific">Necator americanus</name>
    <name type="common">Human hookworm</name>
    <dbReference type="NCBI Taxonomy" id="51031"/>
    <lineage>
        <taxon>Eukaryota</taxon>
        <taxon>Metazoa</taxon>
        <taxon>Ecdysozoa</taxon>
        <taxon>Nematoda</taxon>
        <taxon>Chromadorea</taxon>
        <taxon>Rhabditida</taxon>
        <taxon>Rhabditina</taxon>
        <taxon>Rhabditomorpha</taxon>
        <taxon>Strongyloidea</taxon>
        <taxon>Ancylostomatidae</taxon>
        <taxon>Bunostominae</taxon>
        <taxon>Necator</taxon>
    </lineage>
</organism>
<feature type="compositionally biased region" description="Polar residues" evidence="7">
    <location>
        <begin position="103"/>
        <end position="120"/>
    </location>
</feature>
<feature type="compositionally biased region" description="Polar residues" evidence="7">
    <location>
        <begin position="417"/>
        <end position="444"/>
    </location>
</feature>
<keyword evidence="2" id="KW-0690">Ribosome biogenesis</keyword>
<feature type="compositionally biased region" description="Basic and acidic residues" evidence="7">
    <location>
        <begin position="390"/>
        <end position="413"/>
    </location>
</feature>
<feature type="compositionally biased region" description="Basic residues" evidence="7">
    <location>
        <begin position="932"/>
        <end position="941"/>
    </location>
</feature>
<dbReference type="Proteomes" id="UP001303046">
    <property type="component" value="Unassembled WGS sequence"/>
</dbReference>
<feature type="compositionally biased region" description="Acidic residues" evidence="7">
    <location>
        <begin position="895"/>
        <end position="904"/>
    </location>
</feature>
<feature type="region of interest" description="Disordered" evidence="7">
    <location>
        <begin position="1275"/>
        <end position="1302"/>
    </location>
</feature>
<dbReference type="PANTHER" id="PTHR17039">
    <property type="entry name" value="U3 SMALL NUCLEOLAR RIBONUCLEOPROTEIN PROTEIN MPP10"/>
    <property type="match status" value="1"/>
</dbReference>
<dbReference type="InterPro" id="IPR012173">
    <property type="entry name" value="Mpp10"/>
</dbReference>
<comment type="subcellular location">
    <subcellularLocation>
        <location evidence="1">Nucleus</location>
        <location evidence="1">Nucleolus</location>
    </subcellularLocation>
</comment>
<evidence type="ECO:0000256" key="4">
    <source>
        <dbReference type="ARBA" id="ARBA00023242"/>
    </source>
</evidence>
<feature type="region of interest" description="Disordered" evidence="7">
    <location>
        <begin position="1"/>
        <end position="469"/>
    </location>
</feature>
<accession>A0ABR1CQ01</accession>
<feature type="compositionally biased region" description="Polar residues" evidence="7">
    <location>
        <begin position="274"/>
        <end position="290"/>
    </location>
</feature>
<proteinExistence type="inferred from homology"/>
<feature type="compositionally biased region" description="Basic and acidic residues" evidence="7">
    <location>
        <begin position="206"/>
        <end position="227"/>
    </location>
</feature>
<dbReference type="PANTHER" id="PTHR17039:SF0">
    <property type="entry name" value="U3 SMALL NUCLEOLAR RIBONUCLEOPROTEIN PROTEIN MPP10"/>
    <property type="match status" value="1"/>
</dbReference>
<feature type="compositionally biased region" description="Acidic residues" evidence="7">
    <location>
        <begin position="841"/>
        <end position="859"/>
    </location>
</feature>
<reference evidence="8 9" key="1">
    <citation type="submission" date="2023-08" db="EMBL/GenBank/DDBJ databases">
        <title>A Necator americanus chromosomal reference genome.</title>
        <authorList>
            <person name="Ilik V."/>
            <person name="Petrzelkova K.J."/>
            <person name="Pardy F."/>
            <person name="Fuh T."/>
            <person name="Niatou-Singa F.S."/>
            <person name="Gouil Q."/>
            <person name="Baker L."/>
            <person name="Ritchie M.E."/>
            <person name="Jex A.R."/>
            <person name="Gazzola D."/>
            <person name="Li H."/>
            <person name="Toshio Fujiwara R."/>
            <person name="Zhan B."/>
            <person name="Aroian R.V."/>
            <person name="Pafco B."/>
            <person name="Schwarz E.M."/>
        </authorList>
    </citation>
    <scope>NUCLEOTIDE SEQUENCE [LARGE SCALE GENOMIC DNA]</scope>
    <source>
        <strain evidence="8 9">Aroian</strain>
        <tissue evidence="8">Whole animal</tissue>
    </source>
</reference>
<evidence type="ECO:0000256" key="1">
    <source>
        <dbReference type="ARBA" id="ARBA00004604"/>
    </source>
</evidence>
<feature type="compositionally biased region" description="Basic and acidic residues" evidence="7">
    <location>
        <begin position="1190"/>
        <end position="1212"/>
    </location>
</feature>
<feature type="compositionally biased region" description="Acidic residues" evidence="7">
    <location>
        <begin position="960"/>
        <end position="973"/>
    </location>
</feature>
<feature type="compositionally biased region" description="Basic residues" evidence="7">
    <location>
        <begin position="1213"/>
        <end position="1222"/>
    </location>
</feature>
<evidence type="ECO:0000256" key="3">
    <source>
        <dbReference type="ARBA" id="ARBA00022552"/>
    </source>
</evidence>
<feature type="compositionally biased region" description="Basic and acidic residues" evidence="7">
    <location>
        <begin position="830"/>
        <end position="840"/>
    </location>
</feature>
<protein>
    <recommendedName>
        <fullName evidence="10">Mpp10 protein</fullName>
    </recommendedName>
</protein>
<gene>
    <name evidence="8" type="primary">Necator_chrIII.g9493</name>
    <name evidence="8" type="ORF">RB195_008728</name>
</gene>
<keyword evidence="3" id="KW-0698">rRNA processing</keyword>
<keyword evidence="4" id="KW-0539">Nucleus</keyword>
<feature type="region of interest" description="Disordered" evidence="7">
    <location>
        <begin position="540"/>
        <end position="711"/>
    </location>
</feature>
<feature type="compositionally biased region" description="Basic and acidic residues" evidence="7">
    <location>
        <begin position="44"/>
        <end position="54"/>
    </location>
</feature>
<comment type="similarity">
    <text evidence="6">Belongs to the MPP10 family.</text>
</comment>
<evidence type="ECO:0000313" key="9">
    <source>
        <dbReference type="Proteomes" id="UP001303046"/>
    </source>
</evidence>
<name>A0ABR1CQ01_NECAM</name>
<evidence type="ECO:0008006" key="10">
    <source>
        <dbReference type="Google" id="ProtNLM"/>
    </source>
</evidence>
<feature type="region of interest" description="Disordered" evidence="7">
    <location>
        <begin position="929"/>
        <end position="973"/>
    </location>
</feature>
<keyword evidence="5" id="KW-0687">Ribonucleoprotein</keyword>
<evidence type="ECO:0000256" key="7">
    <source>
        <dbReference type="SAM" id="MobiDB-lite"/>
    </source>
</evidence>
<evidence type="ECO:0000256" key="6">
    <source>
        <dbReference type="ARBA" id="ARBA00029455"/>
    </source>
</evidence>
<evidence type="ECO:0000256" key="2">
    <source>
        <dbReference type="ARBA" id="ARBA00022517"/>
    </source>
</evidence>
<keyword evidence="9" id="KW-1185">Reference proteome</keyword>
<evidence type="ECO:0000313" key="8">
    <source>
        <dbReference type="EMBL" id="KAK6740436.1"/>
    </source>
</evidence>
<dbReference type="Pfam" id="PF04006">
    <property type="entry name" value="Mpp10"/>
    <property type="match status" value="1"/>
</dbReference>
<feature type="compositionally biased region" description="Acidic residues" evidence="7">
    <location>
        <begin position="800"/>
        <end position="827"/>
    </location>
</feature>
<dbReference type="EMBL" id="JAVFWL010000003">
    <property type="protein sequence ID" value="KAK6740436.1"/>
    <property type="molecule type" value="Genomic_DNA"/>
</dbReference>
<feature type="compositionally biased region" description="Polar residues" evidence="7">
    <location>
        <begin position="131"/>
        <end position="145"/>
    </location>
</feature>
<feature type="region of interest" description="Disordered" evidence="7">
    <location>
        <begin position="888"/>
        <end position="907"/>
    </location>
</feature>
<feature type="compositionally biased region" description="Low complexity" evidence="7">
    <location>
        <begin position="342"/>
        <end position="359"/>
    </location>
</feature>